<keyword evidence="1" id="KW-0496">Mitochondrion</keyword>
<comment type="caution">
    <text evidence="1">The sequence shown here is derived from an EMBL/GenBank/DDBJ whole genome shotgun (WGS) entry which is preliminary data.</text>
</comment>
<proteinExistence type="predicted"/>
<dbReference type="EMBL" id="LKAM01000017">
    <property type="protein sequence ID" value="KUM45582.1"/>
    <property type="molecule type" value="Genomic_DNA"/>
</dbReference>
<dbReference type="AlphaFoldDB" id="A0A101LUG5"/>
<gene>
    <name evidence="1" type="ORF">ABT39_MTgene2417</name>
</gene>
<sequence>MIIYQFEKHCTHYFTSQTQTSKLDHVLSHLNKMMRGSRLHIKGRMQRGKNCNQFIHFWSRTRTGRSIGALINIISAVEASHGCT</sequence>
<evidence type="ECO:0000313" key="1">
    <source>
        <dbReference type="EMBL" id="KUM45582.1"/>
    </source>
</evidence>
<protein>
    <submittedName>
        <fullName evidence="1">Uncharacterized protein</fullName>
    </submittedName>
</protein>
<organism evidence="1">
    <name type="scientific">Picea glauca</name>
    <name type="common">White spruce</name>
    <name type="synonym">Pinus glauca</name>
    <dbReference type="NCBI Taxonomy" id="3330"/>
    <lineage>
        <taxon>Eukaryota</taxon>
        <taxon>Viridiplantae</taxon>
        <taxon>Streptophyta</taxon>
        <taxon>Embryophyta</taxon>
        <taxon>Tracheophyta</taxon>
        <taxon>Spermatophyta</taxon>
        <taxon>Pinopsida</taxon>
        <taxon>Pinidae</taxon>
        <taxon>Conifers I</taxon>
        <taxon>Pinales</taxon>
        <taxon>Pinaceae</taxon>
        <taxon>Picea</taxon>
    </lineage>
</organism>
<reference evidence="1" key="1">
    <citation type="journal article" date="2015" name="Genome Biol. Evol.">
        <title>Organellar Genomes of White Spruce (Picea glauca): Assembly and Annotation.</title>
        <authorList>
            <person name="Jackman S.D."/>
            <person name="Warren R.L."/>
            <person name="Gibb E.A."/>
            <person name="Vandervalk B.P."/>
            <person name="Mohamadi H."/>
            <person name="Chu J."/>
            <person name="Raymond A."/>
            <person name="Pleasance S."/>
            <person name="Coope R."/>
            <person name="Wildung M.R."/>
            <person name="Ritland C.E."/>
            <person name="Bousquet J."/>
            <person name="Jones S.J."/>
            <person name="Bohlmann J."/>
            <person name="Birol I."/>
        </authorList>
    </citation>
    <scope>NUCLEOTIDE SEQUENCE [LARGE SCALE GENOMIC DNA]</scope>
    <source>
        <tissue evidence="1">Flushing bud</tissue>
    </source>
</reference>
<accession>A0A101LUG5</accession>
<name>A0A101LUG5_PICGL</name>
<geneLocation type="mitochondrion" evidence="1"/>